<organism evidence="2 3">
    <name type="scientific">Natrarchaeobius chitinivorans</name>
    <dbReference type="NCBI Taxonomy" id="1679083"/>
    <lineage>
        <taxon>Archaea</taxon>
        <taxon>Methanobacteriati</taxon>
        <taxon>Methanobacteriota</taxon>
        <taxon>Stenosarchaea group</taxon>
        <taxon>Halobacteria</taxon>
        <taxon>Halobacteriales</taxon>
        <taxon>Natrialbaceae</taxon>
        <taxon>Natrarchaeobius</taxon>
    </lineage>
</organism>
<keyword evidence="1" id="KW-0472">Membrane</keyword>
<dbReference type="GO" id="GO:0140359">
    <property type="term" value="F:ABC-type transporter activity"/>
    <property type="evidence" value="ECO:0007669"/>
    <property type="project" value="InterPro"/>
</dbReference>
<keyword evidence="3" id="KW-1185">Reference proteome</keyword>
<gene>
    <name evidence="2" type="ORF">EA473_15650</name>
</gene>
<feature type="transmembrane region" description="Helical" evidence="1">
    <location>
        <begin position="59"/>
        <end position="85"/>
    </location>
</feature>
<keyword evidence="1" id="KW-1133">Transmembrane helix</keyword>
<protein>
    <submittedName>
        <fullName evidence="2">ABC transporter</fullName>
    </submittedName>
</protein>
<feature type="transmembrane region" description="Helical" evidence="1">
    <location>
        <begin position="115"/>
        <end position="140"/>
    </location>
</feature>
<feature type="transmembrane region" description="Helical" evidence="1">
    <location>
        <begin position="146"/>
        <end position="170"/>
    </location>
</feature>
<evidence type="ECO:0000313" key="2">
    <source>
        <dbReference type="EMBL" id="RQG93457.1"/>
    </source>
</evidence>
<reference evidence="2 3" key="1">
    <citation type="submission" date="2018-10" db="EMBL/GenBank/DDBJ databases">
        <title>Natrarchaeobius chitinivorans gen. nov., sp. nov., and Natrarchaeobius haloalkaliphilus sp. nov., alkaliphilic, chitin-utilizing haloarchaea from hypersaline alkaline lakes.</title>
        <authorList>
            <person name="Sorokin D.Y."/>
            <person name="Elcheninov A.G."/>
            <person name="Kostrikina N.A."/>
            <person name="Bale N.J."/>
            <person name="Sinninghe Damste J.S."/>
            <person name="Khijniak T.V."/>
            <person name="Kublanov I.V."/>
            <person name="Toshchakov S.V."/>
        </authorList>
    </citation>
    <scope>NUCLEOTIDE SEQUENCE [LARGE SCALE GENOMIC DNA]</scope>
    <source>
        <strain evidence="2 3">AArcht4T</strain>
    </source>
</reference>
<dbReference type="AlphaFoldDB" id="A0A3N6LWZ5"/>
<keyword evidence="1" id="KW-0812">Transmembrane</keyword>
<evidence type="ECO:0000256" key="1">
    <source>
        <dbReference type="SAM" id="Phobius"/>
    </source>
</evidence>
<feature type="transmembrane region" description="Helical" evidence="1">
    <location>
        <begin position="27"/>
        <end position="47"/>
    </location>
</feature>
<sequence>MSGSELGAGSWVAVAKKDFRDAVQSRALWALVAVFVVLSIGSTYAYVEAPELLGSPGGATFAGLIFFTIGLTGLFVPLAAIVVGYRSIAGERELGSIKLLLSMPTTRGSVFVGKVVGRTCVLAFGLVVGLLVGLGVGAAMLGELRIVPVAVFVAVTLLFSAVYTAIVVGISATTGSTSRATTLALGFFVVFELFWDAVPMVILYVVEGFATPTAIPDWVFPITQLSPSSAYFSSVVALLPDLAETAEATQAGASTGADAASGEPAPLYATPEIGLLVLALWLVAALVVGYYRFRSADL</sequence>
<dbReference type="RefSeq" id="WP_124196535.1">
    <property type="nucleotide sequence ID" value="NZ_REGA01000014.1"/>
</dbReference>
<dbReference type="PANTHER" id="PTHR43471">
    <property type="entry name" value="ABC TRANSPORTER PERMEASE"/>
    <property type="match status" value="1"/>
</dbReference>
<name>A0A3N6LWZ5_NATCH</name>
<dbReference type="OrthoDB" id="86287at2157"/>
<dbReference type="Pfam" id="PF12679">
    <property type="entry name" value="ABC2_membrane_2"/>
    <property type="match status" value="1"/>
</dbReference>
<dbReference type="GO" id="GO:0005886">
    <property type="term" value="C:plasma membrane"/>
    <property type="evidence" value="ECO:0007669"/>
    <property type="project" value="UniProtKB-SubCell"/>
</dbReference>
<feature type="transmembrane region" description="Helical" evidence="1">
    <location>
        <begin position="182"/>
        <end position="206"/>
    </location>
</feature>
<dbReference type="EMBL" id="REGA01000014">
    <property type="protein sequence ID" value="RQG93457.1"/>
    <property type="molecule type" value="Genomic_DNA"/>
</dbReference>
<proteinExistence type="predicted"/>
<feature type="transmembrane region" description="Helical" evidence="1">
    <location>
        <begin position="273"/>
        <end position="293"/>
    </location>
</feature>
<dbReference type="Proteomes" id="UP000282323">
    <property type="component" value="Unassembled WGS sequence"/>
</dbReference>
<dbReference type="PANTHER" id="PTHR43471:SF1">
    <property type="entry name" value="ABC TRANSPORTER PERMEASE PROTEIN NOSY-RELATED"/>
    <property type="match status" value="1"/>
</dbReference>
<comment type="caution">
    <text evidence="2">The sequence shown here is derived from an EMBL/GenBank/DDBJ whole genome shotgun (WGS) entry which is preliminary data.</text>
</comment>
<evidence type="ECO:0000313" key="3">
    <source>
        <dbReference type="Proteomes" id="UP000282323"/>
    </source>
</evidence>
<accession>A0A3N6LWZ5</accession>